<comment type="caution">
    <text evidence="1">The sequence shown here is derived from an EMBL/GenBank/DDBJ whole genome shotgun (WGS) entry which is preliminary data.</text>
</comment>
<protein>
    <recommendedName>
        <fullName evidence="3">NUMOD4 domain-containing protein</fullName>
    </recommendedName>
</protein>
<reference evidence="1 2" key="1">
    <citation type="submission" date="2013-06" db="EMBL/GenBank/DDBJ databases">
        <title>The draft sequence of the Mycobacterium elephantis genome.</title>
        <authorList>
            <person name="Pettersson F.B."/>
            <person name="Das S."/>
            <person name="Dasgupta S."/>
            <person name="Bhattacharya A."/>
            <person name="Kirsebom L.A."/>
        </authorList>
    </citation>
    <scope>NUCLEOTIDE SEQUENCE [LARGE SCALE GENOMIC DNA]</scope>
    <source>
        <strain evidence="1 2">DSM 44368</strain>
    </source>
</reference>
<proteinExistence type="predicted"/>
<sequence length="93" mass="10385">MSENMPPTPAAAEWVAVPGWPGYEIELRCGAVRSLDRVVVERSTGKHRRLTGVELVQVRDVRGHPQVTLSHRGRRKAFRVERLLAAARSRCGS</sequence>
<organism evidence="1 2">
    <name type="scientific">Mycolicibacterium elephantis DSM 44368</name>
    <dbReference type="NCBI Taxonomy" id="1335622"/>
    <lineage>
        <taxon>Bacteria</taxon>
        <taxon>Bacillati</taxon>
        <taxon>Actinomycetota</taxon>
        <taxon>Actinomycetes</taxon>
        <taxon>Mycobacteriales</taxon>
        <taxon>Mycobacteriaceae</taxon>
        <taxon>Mycolicibacterium</taxon>
    </lineage>
</organism>
<dbReference type="RefSeq" id="WP_128106965.1">
    <property type="nucleotide sequence ID" value="NZ_ATDN01000001.1"/>
</dbReference>
<keyword evidence="2" id="KW-1185">Reference proteome</keyword>
<evidence type="ECO:0000313" key="2">
    <source>
        <dbReference type="Proteomes" id="UP000287177"/>
    </source>
</evidence>
<evidence type="ECO:0000313" key="1">
    <source>
        <dbReference type="EMBL" id="RWA24050.1"/>
    </source>
</evidence>
<dbReference type="EMBL" id="ATDN01000001">
    <property type="protein sequence ID" value="RWA24050.1"/>
    <property type="molecule type" value="Genomic_DNA"/>
</dbReference>
<dbReference type="AlphaFoldDB" id="A0A439E0V2"/>
<dbReference type="Proteomes" id="UP000287177">
    <property type="component" value="Unassembled WGS sequence"/>
</dbReference>
<name>A0A439E0V2_9MYCO</name>
<accession>A0A439E0V2</accession>
<evidence type="ECO:0008006" key="3">
    <source>
        <dbReference type="Google" id="ProtNLM"/>
    </source>
</evidence>
<gene>
    <name evidence="1" type="ORF">MELE44368_02225</name>
</gene>